<feature type="region of interest" description="Disordered" evidence="4">
    <location>
        <begin position="1"/>
        <end position="30"/>
    </location>
</feature>
<dbReference type="Gene3D" id="3.40.50.2300">
    <property type="match status" value="1"/>
</dbReference>
<dbReference type="Pfam" id="PF00072">
    <property type="entry name" value="Response_reg"/>
    <property type="match status" value="1"/>
</dbReference>
<reference evidence="7 8" key="1">
    <citation type="submission" date="2019-01" db="EMBL/GenBank/DDBJ databases">
        <title>Zoogloea oleivorans genome sequencing and assembly.</title>
        <authorList>
            <person name="Tancsics A."/>
            <person name="Farkas M."/>
            <person name="Kriszt B."/>
            <person name="Maroti G."/>
            <person name="Horvath B."/>
        </authorList>
    </citation>
    <scope>NUCLEOTIDE SEQUENCE [LARGE SCALE GENOMIC DNA]</scope>
    <source>
        <strain evidence="7 8">Buc</strain>
    </source>
</reference>
<dbReference type="GO" id="GO:0000160">
    <property type="term" value="P:phosphorelay signal transduction system"/>
    <property type="evidence" value="ECO:0007669"/>
    <property type="project" value="InterPro"/>
</dbReference>
<feature type="domain" description="Response regulatory" evidence="6">
    <location>
        <begin position="39"/>
        <end position="155"/>
    </location>
</feature>
<keyword evidence="8" id="KW-1185">Reference proteome</keyword>
<organism evidence="7 8">
    <name type="scientific">Zoogloea oleivorans</name>
    <dbReference type="NCBI Taxonomy" id="1552750"/>
    <lineage>
        <taxon>Bacteria</taxon>
        <taxon>Pseudomonadati</taxon>
        <taxon>Pseudomonadota</taxon>
        <taxon>Betaproteobacteria</taxon>
        <taxon>Rhodocyclales</taxon>
        <taxon>Zoogloeaceae</taxon>
        <taxon>Zoogloea</taxon>
    </lineage>
</organism>
<dbReference type="PRINTS" id="PR00038">
    <property type="entry name" value="HTHLUXR"/>
</dbReference>
<dbReference type="SMART" id="SM00448">
    <property type="entry name" value="REC"/>
    <property type="match status" value="1"/>
</dbReference>
<dbReference type="PROSITE" id="PS50110">
    <property type="entry name" value="RESPONSE_REGULATORY"/>
    <property type="match status" value="1"/>
</dbReference>
<evidence type="ECO:0000259" key="6">
    <source>
        <dbReference type="PROSITE" id="PS50110"/>
    </source>
</evidence>
<dbReference type="GO" id="GO:0003677">
    <property type="term" value="F:DNA binding"/>
    <property type="evidence" value="ECO:0007669"/>
    <property type="project" value="UniProtKB-KW"/>
</dbReference>
<evidence type="ECO:0000256" key="4">
    <source>
        <dbReference type="SAM" id="MobiDB-lite"/>
    </source>
</evidence>
<dbReference type="GO" id="GO:0006355">
    <property type="term" value="P:regulation of DNA-templated transcription"/>
    <property type="evidence" value="ECO:0007669"/>
    <property type="project" value="InterPro"/>
</dbReference>
<evidence type="ECO:0000256" key="1">
    <source>
        <dbReference type="ARBA" id="ARBA00022553"/>
    </source>
</evidence>
<comment type="caution">
    <text evidence="7">The sequence shown here is derived from an EMBL/GenBank/DDBJ whole genome shotgun (WGS) entry which is preliminary data.</text>
</comment>
<keyword evidence="2" id="KW-0238">DNA-binding</keyword>
<evidence type="ECO:0000256" key="2">
    <source>
        <dbReference type="ARBA" id="ARBA00023125"/>
    </source>
</evidence>
<dbReference type="CDD" id="cd06170">
    <property type="entry name" value="LuxR_C_like"/>
    <property type="match status" value="1"/>
</dbReference>
<keyword evidence="1 3" id="KW-0597">Phosphoprotein</keyword>
<dbReference type="InterPro" id="IPR058245">
    <property type="entry name" value="NreC/VraR/RcsB-like_REC"/>
</dbReference>
<feature type="domain" description="HTH luxR-type" evidence="5">
    <location>
        <begin position="173"/>
        <end position="238"/>
    </location>
</feature>
<feature type="modified residue" description="4-aspartylphosphate" evidence="3">
    <location>
        <position position="90"/>
    </location>
</feature>
<evidence type="ECO:0000259" key="5">
    <source>
        <dbReference type="PROSITE" id="PS50043"/>
    </source>
</evidence>
<dbReference type="AlphaFoldDB" id="A0A6C2CKF5"/>
<evidence type="ECO:0000313" key="7">
    <source>
        <dbReference type="EMBL" id="TYC54338.1"/>
    </source>
</evidence>
<dbReference type="CDD" id="cd17535">
    <property type="entry name" value="REC_NarL-like"/>
    <property type="match status" value="1"/>
</dbReference>
<protein>
    <submittedName>
        <fullName evidence="7">Response regulator transcription factor</fullName>
    </submittedName>
</protein>
<name>A0A6C2CKF5_9RHOO</name>
<dbReference type="PANTHER" id="PTHR43214">
    <property type="entry name" value="TWO-COMPONENT RESPONSE REGULATOR"/>
    <property type="match status" value="1"/>
</dbReference>
<dbReference type="InterPro" id="IPR000792">
    <property type="entry name" value="Tscrpt_reg_LuxR_C"/>
</dbReference>
<proteinExistence type="predicted"/>
<dbReference type="PROSITE" id="PS50043">
    <property type="entry name" value="HTH_LUXR_2"/>
    <property type="match status" value="1"/>
</dbReference>
<dbReference type="Pfam" id="PF00196">
    <property type="entry name" value="GerE"/>
    <property type="match status" value="1"/>
</dbReference>
<dbReference type="SUPFAM" id="SSF52172">
    <property type="entry name" value="CheY-like"/>
    <property type="match status" value="1"/>
</dbReference>
<dbReference type="PANTHER" id="PTHR43214:SF43">
    <property type="entry name" value="TWO-COMPONENT RESPONSE REGULATOR"/>
    <property type="match status" value="1"/>
</dbReference>
<dbReference type="InterPro" id="IPR011006">
    <property type="entry name" value="CheY-like_superfamily"/>
</dbReference>
<dbReference type="OrthoDB" id="9816469at2"/>
<gene>
    <name evidence="7" type="ORF">ETQ85_19110</name>
</gene>
<sequence length="244" mass="26287">MGPRRIHRHRPGHGRRGTPRPVPGGPTAGGDCTVSGKLRVVLADDHAVVRTGYRRLLELEDDMEVVADFGDSDAACQWFASHAADVLVLDLSMPGRGGLETLARVKLRRPGLRVLIFSMHDSPAMVGQALRAGADGYLTKSSDPDSLIEAVRQVARGERPLSPDVAGALSAGGTPSHLALSLREFEIFRLLAAGRTVEEIAIRLFLSAKTVANYQTGIRQKTGLSSVLDMYRHAEAHKLLDGTE</sequence>
<accession>A0A6C2CKF5</accession>
<evidence type="ECO:0000256" key="3">
    <source>
        <dbReference type="PROSITE-ProRule" id="PRU00169"/>
    </source>
</evidence>
<evidence type="ECO:0000313" key="8">
    <source>
        <dbReference type="Proteomes" id="UP000389128"/>
    </source>
</evidence>
<dbReference type="InterPro" id="IPR039420">
    <property type="entry name" value="WalR-like"/>
</dbReference>
<dbReference type="InterPro" id="IPR001789">
    <property type="entry name" value="Sig_transdc_resp-reg_receiver"/>
</dbReference>
<dbReference type="SMART" id="SM00421">
    <property type="entry name" value="HTH_LUXR"/>
    <property type="match status" value="1"/>
</dbReference>
<dbReference type="InterPro" id="IPR016032">
    <property type="entry name" value="Sig_transdc_resp-reg_C-effctor"/>
</dbReference>
<dbReference type="Proteomes" id="UP000389128">
    <property type="component" value="Unassembled WGS sequence"/>
</dbReference>
<dbReference type="EMBL" id="SDKK01000021">
    <property type="protein sequence ID" value="TYC54338.1"/>
    <property type="molecule type" value="Genomic_DNA"/>
</dbReference>
<feature type="compositionally biased region" description="Basic residues" evidence="4">
    <location>
        <begin position="1"/>
        <end position="18"/>
    </location>
</feature>
<dbReference type="SUPFAM" id="SSF46894">
    <property type="entry name" value="C-terminal effector domain of the bipartite response regulators"/>
    <property type="match status" value="1"/>
</dbReference>